<dbReference type="InterPro" id="IPR032675">
    <property type="entry name" value="LRR_dom_sf"/>
</dbReference>
<dbReference type="Pfam" id="PF00560">
    <property type="entry name" value="LRR_1"/>
    <property type="match status" value="1"/>
</dbReference>
<dbReference type="SUPFAM" id="SSF52047">
    <property type="entry name" value="RNI-like"/>
    <property type="match status" value="1"/>
</dbReference>
<dbReference type="SMART" id="SM00368">
    <property type="entry name" value="LRR_RI"/>
    <property type="match status" value="3"/>
</dbReference>
<feature type="non-terminal residue" evidence="1">
    <location>
        <position position="245"/>
    </location>
</feature>
<evidence type="ECO:0000313" key="1">
    <source>
        <dbReference type="EMBL" id="JAT92457.1"/>
    </source>
</evidence>
<organism evidence="1">
    <name type="scientific">Amblyomma aureolatum</name>
    <dbReference type="NCBI Taxonomy" id="187763"/>
    <lineage>
        <taxon>Eukaryota</taxon>
        <taxon>Metazoa</taxon>
        <taxon>Ecdysozoa</taxon>
        <taxon>Arthropoda</taxon>
        <taxon>Chelicerata</taxon>
        <taxon>Arachnida</taxon>
        <taxon>Acari</taxon>
        <taxon>Parasitiformes</taxon>
        <taxon>Ixodida</taxon>
        <taxon>Ixodoidea</taxon>
        <taxon>Ixodidae</taxon>
        <taxon>Amblyomminae</taxon>
        <taxon>Amblyomma</taxon>
    </lineage>
</organism>
<dbReference type="PANTHER" id="PTHR24114">
    <property type="entry name" value="LEUCINE RICH REPEAT FAMILY PROTEIN"/>
    <property type="match status" value="1"/>
</dbReference>
<dbReference type="AlphaFoldDB" id="A0A1E1WZN5"/>
<sequence>MQGCLISTSSAVLLATALKGNMTLRKLSVCYLSADVVGIILACLKHNTTLEELSLVYSHDISDPTLWDGLQALRANTSLKCLKLTQTILASSCAIAIAEVLRENSVLQELHLSDNPIGNLGAYALAKALQANTSLKHLDVSNCRLTEGVVSTFAESLTRNNTVECVRLGDIAVSEEWTPSFPLTANVFTRLDVSWNTLGLERWAACMPQNDQSCSRLRISWTEDANPSSVAKWCGSALVSCTSLT</sequence>
<dbReference type="Gene3D" id="3.80.10.10">
    <property type="entry name" value="Ribonuclease Inhibitor"/>
    <property type="match status" value="2"/>
</dbReference>
<protein>
    <submittedName>
        <fullName evidence="1">Putative tropomodulin and leiomodulin</fullName>
    </submittedName>
</protein>
<dbReference type="PANTHER" id="PTHR24114:SF2">
    <property type="entry name" value="F-BOX DOMAIN-CONTAINING PROTEIN-RELATED"/>
    <property type="match status" value="1"/>
</dbReference>
<dbReference type="EMBL" id="GFAC01006731">
    <property type="protein sequence ID" value="JAT92457.1"/>
    <property type="molecule type" value="mRNA"/>
</dbReference>
<proteinExistence type="evidence at transcript level"/>
<name>A0A1E1WZN5_9ACAR</name>
<dbReference type="InterPro" id="IPR052394">
    <property type="entry name" value="LRR-containing"/>
</dbReference>
<reference evidence="1" key="1">
    <citation type="journal article" date="2017" name="Front. Cell. Infect. Microbiol.">
        <title>The Distinct Transcriptional Response of the Midgut of Amblyomma sculptum and Amblyomma aureolatum Ticks to Rickettsia rickettsii Correlates to Their Differences in Susceptibility to Infection.</title>
        <authorList>
            <person name="Martins L.A."/>
            <person name="Galletti M.F.B.M."/>
            <person name="Ribeiro J.M."/>
            <person name="Fujita A."/>
            <person name="Costa F.B."/>
            <person name="Labruna M.B."/>
            <person name="Daffre S."/>
            <person name="Fogaca A.C."/>
        </authorList>
    </citation>
    <scope>NUCLEOTIDE SEQUENCE</scope>
</reference>
<accession>A0A1E1WZN5</accession>
<dbReference type="InterPro" id="IPR001611">
    <property type="entry name" value="Leu-rich_rpt"/>
</dbReference>
<dbReference type="Pfam" id="PF13516">
    <property type="entry name" value="LRR_6"/>
    <property type="match status" value="1"/>
</dbReference>